<dbReference type="RefSeq" id="WP_166322717.1">
    <property type="nucleotide sequence ID" value="NZ_CP049916.1"/>
</dbReference>
<dbReference type="NCBIfam" id="TIGR01730">
    <property type="entry name" value="RND_mfp"/>
    <property type="match status" value="1"/>
</dbReference>
<dbReference type="InterPro" id="IPR006143">
    <property type="entry name" value="RND_pump_MFP"/>
</dbReference>
<evidence type="ECO:0000259" key="4">
    <source>
        <dbReference type="Pfam" id="PF25973"/>
    </source>
</evidence>
<reference evidence="5 6" key="1">
    <citation type="submission" date="2020-03" db="EMBL/GenBank/DDBJ databases">
        <authorList>
            <person name="Zhu W."/>
        </authorList>
    </citation>
    <scope>NUCLEOTIDE SEQUENCE [LARGE SCALE GENOMIC DNA]</scope>
    <source>
        <strain evidence="5 6">185</strain>
    </source>
</reference>
<dbReference type="EMBL" id="CP049916">
    <property type="protein sequence ID" value="QIO08197.1"/>
    <property type="molecule type" value="Genomic_DNA"/>
</dbReference>
<keyword evidence="3" id="KW-0732">Signal</keyword>
<feature type="chain" id="PRO_5026200711" evidence="3">
    <location>
        <begin position="29"/>
        <end position="373"/>
    </location>
</feature>
<proteinExistence type="inferred from homology"/>
<dbReference type="Gene3D" id="2.40.50.100">
    <property type="match status" value="1"/>
</dbReference>
<dbReference type="Gene3D" id="1.10.287.470">
    <property type="entry name" value="Helix hairpin bin"/>
    <property type="match status" value="1"/>
</dbReference>
<dbReference type="Gene3D" id="2.40.420.20">
    <property type="match status" value="1"/>
</dbReference>
<keyword evidence="2" id="KW-0175">Coiled coil</keyword>
<feature type="signal peptide" evidence="3">
    <location>
        <begin position="1"/>
        <end position="28"/>
    </location>
</feature>
<organism evidence="5 6">
    <name type="scientific">Acinetobacter lanii</name>
    <dbReference type="NCBI Taxonomy" id="2715163"/>
    <lineage>
        <taxon>Bacteria</taxon>
        <taxon>Pseudomonadati</taxon>
        <taxon>Pseudomonadota</taxon>
        <taxon>Gammaproteobacteria</taxon>
        <taxon>Moraxellales</taxon>
        <taxon>Moraxellaceae</taxon>
        <taxon>Acinetobacter</taxon>
    </lineage>
</organism>
<dbReference type="KEGG" id="alj:G8D99_03580"/>
<dbReference type="PANTHER" id="PTHR30469">
    <property type="entry name" value="MULTIDRUG RESISTANCE PROTEIN MDTA"/>
    <property type="match status" value="1"/>
</dbReference>
<keyword evidence="6" id="KW-1185">Reference proteome</keyword>
<dbReference type="SUPFAM" id="SSF111369">
    <property type="entry name" value="HlyD-like secretion proteins"/>
    <property type="match status" value="1"/>
</dbReference>
<evidence type="ECO:0000256" key="1">
    <source>
        <dbReference type="ARBA" id="ARBA00009477"/>
    </source>
</evidence>
<evidence type="ECO:0000313" key="6">
    <source>
        <dbReference type="Proteomes" id="UP000501939"/>
    </source>
</evidence>
<sequence>MQKTHHRVLNQRLKINLSVLCLSLFLVACEKQQDQPAQSTTPKNQVELIQQDVIQVEQGVAVQRSAFTGTIRAVNQSSIQAQVSATASSVNADVGQQVAKGQILVQLNNQDNAARLAQARANLASAQAQAQQAANMVQRKKRLYDQGFISKVEYEQSQVDYKGQLATTKAQQANVDIALKADQDGLLKSPISGIITKRQVEPGQTVSIGQTLFEIVDPNQLEIQAKLPTEQQASLKLGRQIEYTLQGNTQKFTATLTRIAPIADQVSRQIEFFARPNEAIPSLSIGAFVDGAILDANQIQGQRIPLDTIQDAQDKAYVWVVRQQKLIKVPIQILQQQVNDNIAIVSGLQPQDLISRVKFTADDINKSVVISAK</sequence>
<dbReference type="Pfam" id="PF25973">
    <property type="entry name" value="BSH_CzcB"/>
    <property type="match status" value="1"/>
</dbReference>
<dbReference type="Gene3D" id="2.40.30.170">
    <property type="match status" value="1"/>
</dbReference>
<dbReference type="GO" id="GO:1990281">
    <property type="term" value="C:efflux pump complex"/>
    <property type="evidence" value="ECO:0007669"/>
    <property type="project" value="TreeGrafter"/>
</dbReference>
<dbReference type="Proteomes" id="UP000501939">
    <property type="component" value="Chromosome"/>
</dbReference>
<dbReference type="AlphaFoldDB" id="A0A6G8S220"/>
<evidence type="ECO:0000313" key="5">
    <source>
        <dbReference type="EMBL" id="QIO08197.1"/>
    </source>
</evidence>
<dbReference type="PANTHER" id="PTHR30469:SF33">
    <property type="entry name" value="SLR1207 PROTEIN"/>
    <property type="match status" value="1"/>
</dbReference>
<gene>
    <name evidence="5" type="ORF">G8D99_03580</name>
</gene>
<comment type="similarity">
    <text evidence="1">Belongs to the membrane fusion protein (MFP) (TC 8.A.1) family.</text>
</comment>
<dbReference type="GO" id="GO:0015562">
    <property type="term" value="F:efflux transmembrane transporter activity"/>
    <property type="evidence" value="ECO:0007669"/>
    <property type="project" value="TreeGrafter"/>
</dbReference>
<evidence type="ECO:0000256" key="3">
    <source>
        <dbReference type="SAM" id="SignalP"/>
    </source>
</evidence>
<accession>A0A6G8S220</accession>
<evidence type="ECO:0000256" key="2">
    <source>
        <dbReference type="SAM" id="Coils"/>
    </source>
</evidence>
<feature type="coiled-coil region" evidence="2">
    <location>
        <begin position="109"/>
        <end position="143"/>
    </location>
</feature>
<dbReference type="InterPro" id="IPR058647">
    <property type="entry name" value="BSH_CzcB-like"/>
</dbReference>
<name>A0A6G8S220_9GAMM</name>
<feature type="domain" description="CzcB-like barrel-sandwich hybrid" evidence="4">
    <location>
        <begin position="78"/>
        <end position="217"/>
    </location>
</feature>
<dbReference type="PROSITE" id="PS51257">
    <property type="entry name" value="PROKAR_LIPOPROTEIN"/>
    <property type="match status" value="1"/>
</dbReference>
<protein>
    <submittedName>
        <fullName evidence="5">Efflux RND transporter periplasmic adaptor subunit</fullName>
    </submittedName>
</protein>